<sequence length="88" mass="9885">MNRTLLPTLVGVFTSLFVIWLLHTLLVVDDCLDHGGSFDYSSAKCLLEGGDVYTSNIENFVLVLYFVVGFGVSFLVSTLIRKFFKNKE</sequence>
<comment type="caution">
    <text evidence="2">The sequence shown here is derived from an EMBL/GenBank/DDBJ whole genome shotgun (WGS) entry which is preliminary data.</text>
</comment>
<dbReference type="PATRIC" id="fig|28229.4.peg.1204"/>
<evidence type="ECO:0000256" key="1">
    <source>
        <dbReference type="SAM" id="Phobius"/>
    </source>
</evidence>
<organism evidence="2 3">
    <name type="scientific">Colwellia psychrerythraea</name>
    <name type="common">Vibrio psychroerythus</name>
    <dbReference type="NCBI Taxonomy" id="28229"/>
    <lineage>
        <taxon>Bacteria</taxon>
        <taxon>Pseudomonadati</taxon>
        <taxon>Pseudomonadota</taxon>
        <taxon>Gammaproteobacteria</taxon>
        <taxon>Alteromonadales</taxon>
        <taxon>Colwelliaceae</taxon>
        <taxon>Colwellia</taxon>
    </lineage>
</organism>
<name>A0A099KVK9_COLPS</name>
<reference evidence="2 3" key="1">
    <citation type="submission" date="2014-08" db="EMBL/GenBank/DDBJ databases">
        <title>Genomic and Phenotypic Diversity of Colwellia psychrerythraea strains from Disparate Marine Basins.</title>
        <authorList>
            <person name="Techtmann S.M."/>
            <person name="Stelling S.C."/>
            <person name="Utturkar S.M."/>
            <person name="Alshibli N."/>
            <person name="Harris A."/>
            <person name="Brown S.D."/>
            <person name="Hazen T.C."/>
        </authorList>
    </citation>
    <scope>NUCLEOTIDE SEQUENCE [LARGE SCALE GENOMIC DNA]</scope>
    <source>
        <strain evidence="2 3">ND2E</strain>
    </source>
</reference>
<dbReference type="RefSeq" id="WP_033092970.1">
    <property type="nucleotide sequence ID" value="NZ_JQED01000008.1"/>
</dbReference>
<gene>
    <name evidence="2" type="ORF">ND2E_2176</name>
</gene>
<dbReference type="OrthoDB" id="6228480at2"/>
<dbReference type="EMBL" id="JQED01000008">
    <property type="protein sequence ID" value="KGJ93683.1"/>
    <property type="molecule type" value="Genomic_DNA"/>
</dbReference>
<evidence type="ECO:0000313" key="2">
    <source>
        <dbReference type="EMBL" id="KGJ93683.1"/>
    </source>
</evidence>
<proteinExistence type="predicted"/>
<protein>
    <submittedName>
        <fullName evidence="2">Uncharacterized protein</fullName>
    </submittedName>
</protein>
<keyword evidence="1" id="KW-0472">Membrane</keyword>
<dbReference type="Proteomes" id="UP000029843">
    <property type="component" value="Unassembled WGS sequence"/>
</dbReference>
<dbReference type="AlphaFoldDB" id="A0A099KVK9"/>
<feature type="transmembrane region" description="Helical" evidence="1">
    <location>
        <begin position="60"/>
        <end position="80"/>
    </location>
</feature>
<keyword evidence="1" id="KW-0812">Transmembrane</keyword>
<evidence type="ECO:0000313" key="3">
    <source>
        <dbReference type="Proteomes" id="UP000029843"/>
    </source>
</evidence>
<keyword evidence="1" id="KW-1133">Transmembrane helix</keyword>
<accession>A0A099KVK9</accession>